<keyword evidence="1" id="KW-0472">Membrane</keyword>
<keyword evidence="3" id="KW-1185">Reference proteome</keyword>
<sequence length="264" mass="27580">ISPLSNTADIFTSGFSAASFSFLALNRGLYSRSGRRFAKEGTTSSSSSFYESEVLLALICCNIASLWSLTSADTPPVLLWSVAFLLSLAYLDSSSTTMCFFSRDQPPNLAIRPLGIFADLVIVSMVGSVEDFILLLGILAGVSSGEEFWEALGSELCCGNGLASAAGLKEMSADTPGFLEACVFIACLSEGPGSVTNVVSCLVSVGGVDHGLERLCGGEEGRIFKAGLLGYSETGFGEALLSGFKEKCTFAVEMVELVRSGGGL</sequence>
<keyword evidence="1" id="KW-0812">Transmembrane</keyword>
<feature type="transmembrane region" description="Helical" evidence="1">
    <location>
        <begin position="114"/>
        <end position="140"/>
    </location>
</feature>
<keyword evidence="1" id="KW-1133">Transmembrane helix</keyword>
<dbReference type="GeneTree" id="ENSGT01070000255337"/>
<proteinExistence type="predicted"/>
<accession>A0AAY5JWL1</accession>
<protein>
    <submittedName>
        <fullName evidence="2">Uncharacterized protein</fullName>
    </submittedName>
</protein>
<feature type="transmembrane region" description="Helical" evidence="1">
    <location>
        <begin position="12"/>
        <end position="30"/>
    </location>
</feature>
<dbReference type="Proteomes" id="UP000265140">
    <property type="component" value="Chromosome 2"/>
</dbReference>
<evidence type="ECO:0000256" key="1">
    <source>
        <dbReference type="SAM" id="Phobius"/>
    </source>
</evidence>
<name>A0AAY5JWL1_ESOLU</name>
<reference evidence="2" key="3">
    <citation type="submission" date="2025-09" db="UniProtKB">
        <authorList>
            <consortium name="Ensembl"/>
        </authorList>
    </citation>
    <scope>IDENTIFICATION</scope>
</reference>
<evidence type="ECO:0000313" key="2">
    <source>
        <dbReference type="Ensembl" id="ENSELUP00000080849.1"/>
    </source>
</evidence>
<evidence type="ECO:0000313" key="3">
    <source>
        <dbReference type="Proteomes" id="UP000265140"/>
    </source>
</evidence>
<dbReference type="Ensembl" id="ENSELUT00000096866.1">
    <property type="protein sequence ID" value="ENSELUP00000080849.1"/>
    <property type="gene ID" value="ENSELUG00000040971.1"/>
</dbReference>
<dbReference type="AlphaFoldDB" id="A0AAY5JWL1"/>
<organism evidence="2 3">
    <name type="scientific">Esox lucius</name>
    <name type="common">Northern pike</name>
    <dbReference type="NCBI Taxonomy" id="8010"/>
    <lineage>
        <taxon>Eukaryota</taxon>
        <taxon>Metazoa</taxon>
        <taxon>Chordata</taxon>
        <taxon>Craniata</taxon>
        <taxon>Vertebrata</taxon>
        <taxon>Euteleostomi</taxon>
        <taxon>Actinopterygii</taxon>
        <taxon>Neopterygii</taxon>
        <taxon>Teleostei</taxon>
        <taxon>Protacanthopterygii</taxon>
        <taxon>Esociformes</taxon>
        <taxon>Esocidae</taxon>
        <taxon>Esox</taxon>
    </lineage>
</organism>
<reference evidence="2 3" key="1">
    <citation type="submission" date="2020-02" db="EMBL/GenBank/DDBJ databases">
        <title>Esox lucius (northern pike) genome, fEsoLuc1, primary haplotype.</title>
        <authorList>
            <person name="Myers G."/>
            <person name="Karagic N."/>
            <person name="Meyer A."/>
            <person name="Pippel M."/>
            <person name="Reichard M."/>
            <person name="Winkler S."/>
            <person name="Tracey A."/>
            <person name="Sims Y."/>
            <person name="Howe K."/>
            <person name="Rhie A."/>
            <person name="Formenti G."/>
            <person name="Durbin R."/>
            <person name="Fedrigo O."/>
            <person name="Jarvis E.D."/>
        </authorList>
    </citation>
    <scope>NUCLEOTIDE SEQUENCE [LARGE SCALE GENOMIC DNA]</scope>
</reference>
<reference evidence="2" key="2">
    <citation type="submission" date="2025-08" db="UniProtKB">
        <authorList>
            <consortium name="Ensembl"/>
        </authorList>
    </citation>
    <scope>IDENTIFICATION</scope>
</reference>
<gene>
    <name evidence="2" type="primary">TMEM160</name>
</gene>